<dbReference type="EMBL" id="NGUP01000003">
    <property type="protein sequence ID" value="OWS69626.1"/>
    <property type="molecule type" value="Genomic_DNA"/>
</dbReference>
<gene>
    <name evidence="3" type="ORF">CBI31_04585</name>
</gene>
<comment type="caution">
    <text evidence="3">The sequence shown here is derived from an EMBL/GenBank/DDBJ whole genome shotgun (WGS) entry which is preliminary data.</text>
</comment>
<protein>
    <recommendedName>
        <fullName evidence="5">DUF2782 domain-containing protein</fullName>
    </recommendedName>
</protein>
<sequence length="137" mass="14581">MMHALTNLISHAFSQNLALMSFLMALGLLAVAPAHAQNNSQALSPSELNRINNQPLAPVATPSGALNSPQSRNPSYQYKDANGTEITEYKDTNSPTQVQVKTKYTTYEMSPPDSVKPGAQSGEGGLLSVPSISIPLK</sequence>
<feature type="compositionally biased region" description="Polar residues" evidence="1">
    <location>
        <begin position="92"/>
        <end position="108"/>
    </location>
</feature>
<proteinExistence type="predicted"/>
<keyword evidence="2" id="KW-0732">Signal</keyword>
<evidence type="ECO:0008006" key="5">
    <source>
        <dbReference type="Google" id="ProtNLM"/>
    </source>
</evidence>
<accession>A0A254PWE6</accession>
<feature type="compositionally biased region" description="Polar residues" evidence="1">
    <location>
        <begin position="64"/>
        <end position="76"/>
    </location>
</feature>
<name>A0A254PWE6_9BURK</name>
<dbReference type="AlphaFoldDB" id="A0A254PWE6"/>
<dbReference type="RefSeq" id="WP_088525239.1">
    <property type="nucleotide sequence ID" value="NZ_NGUP01000003.1"/>
</dbReference>
<reference evidence="3 4" key="1">
    <citation type="submission" date="2017-05" db="EMBL/GenBank/DDBJ databases">
        <title>Genome of Polynucleobacter sp. MWH-Feld-100.</title>
        <authorList>
            <person name="Hahn M.W."/>
        </authorList>
    </citation>
    <scope>NUCLEOTIDE SEQUENCE [LARGE SCALE GENOMIC DNA]</scope>
    <source>
        <strain evidence="3 4">MWH-Feld-100</strain>
    </source>
</reference>
<evidence type="ECO:0000313" key="4">
    <source>
        <dbReference type="Proteomes" id="UP000197528"/>
    </source>
</evidence>
<organism evidence="3 4">
    <name type="scientific">Polynucleobacter campilacus</name>
    <dbReference type="NCBI Taxonomy" id="1743163"/>
    <lineage>
        <taxon>Bacteria</taxon>
        <taxon>Pseudomonadati</taxon>
        <taxon>Pseudomonadota</taxon>
        <taxon>Betaproteobacteria</taxon>
        <taxon>Burkholderiales</taxon>
        <taxon>Burkholderiaceae</taxon>
        <taxon>Polynucleobacter</taxon>
    </lineage>
</organism>
<dbReference type="OrthoDB" id="8926134at2"/>
<evidence type="ECO:0000313" key="3">
    <source>
        <dbReference type="EMBL" id="OWS69626.1"/>
    </source>
</evidence>
<feature type="signal peptide" evidence="2">
    <location>
        <begin position="1"/>
        <end position="36"/>
    </location>
</feature>
<evidence type="ECO:0000256" key="1">
    <source>
        <dbReference type="SAM" id="MobiDB-lite"/>
    </source>
</evidence>
<feature type="chain" id="PRO_5012310034" description="DUF2782 domain-containing protein" evidence="2">
    <location>
        <begin position="37"/>
        <end position="137"/>
    </location>
</feature>
<evidence type="ECO:0000256" key="2">
    <source>
        <dbReference type="SAM" id="SignalP"/>
    </source>
</evidence>
<feature type="region of interest" description="Disordered" evidence="1">
    <location>
        <begin position="37"/>
        <end position="137"/>
    </location>
</feature>
<feature type="compositionally biased region" description="Polar residues" evidence="1">
    <location>
        <begin position="37"/>
        <end position="55"/>
    </location>
</feature>
<dbReference type="Proteomes" id="UP000197528">
    <property type="component" value="Unassembled WGS sequence"/>
</dbReference>
<keyword evidence="4" id="KW-1185">Reference proteome</keyword>